<dbReference type="SUPFAM" id="SSF88697">
    <property type="entry name" value="PUA domain-like"/>
    <property type="match status" value="1"/>
</dbReference>
<accession>A0A1H2URD5</accession>
<evidence type="ECO:0000313" key="3">
    <source>
        <dbReference type="Proteomes" id="UP000199488"/>
    </source>
</evidence>
<dbReference type="InterPro" id="IPR009326">
    <property type="entry name" value="DUF984"/>
</dbReference>
<dbReference type="AlphaFoldDB" id="A0A1H2URD5"/>
<evidence type="ECO:0000313" key="2">
    <source>
        <dbReference type="EMBL" id="SDW58655.1"/>
    </source>
</evidence>
<protein>
    <submittedName>
        <fullName evidence="2">Uncharacterized protein YhfF</fullName>
    </submittedName>
</protein>
<reference evidence="2 3" key="1">
    <citation type="submission" date="2016-10" db="EMBL/GenBank/DDBJ databases">
        <authorList>
            <person name="de Groot N.N."/>
        </authorList>
    </citation>
    <scope>NUCLEOTIDE SEQUENCE [LARGE SCALE GENOMIC DNA]</scope>
    <source>
        <strain evidence="2 3">DSM 23126</strain>
    </source>
</reference>
<feature type="domain" description="ASCH" evidence="1">
    <location>
        <begin position="27"/>
        <end position="147"/>
    </location>
</feature>
<dbReference type="RefSeq" id="WP_091614093.1">
    <property type="nucleotide sequence ID" value="NZ_FNNC01000003.1"/>
</dbReference>
<dbReference type="Proteomes" id="UP000199488">
    <property type="component" value="Unassembled WGS sequence"/>
</dbReference>
<sequence>MNQAADTYWKNFWQQRNETPPEQVTAWSFGVDPDELAELVVSGVKTATCSAYMFYEIENEPLPSMGDYSVVLNRAGDPVCIIQTTSVKIMPMNEVPKEFAEAEGEGDRSYEYWWNAHEQFFTEALEEVGEIFREDMTVVCERFEVVK</sequence>
<keyword evidence="3" id="KW-1185">Reference proteome</keyword>
<dbReference type="PIRSF" id="PIRSF021320">
    <property type="entry name" value="DUF984"/>
    <property type="match status" value="1"/>
</dbReference>
<dbReference type="Gene3D" id="3.10.400.10">
    <property type="entry name" value="Sulfate adenylyltransferase"/>
    <property type="match status" value="1"/>
</dbReference>
<organism evidence="2 3">
    <name type="scientific">Marinococcus luteus</name>
    <dbReference type="NCBI Taxonomy" id="1122204"/>
    <lineage>
        <taxon>Bacteria</taxon>
        <taxon>Bacillati</taxon>
        <taxon>Bacillota</taxon>
        <taxon>Bacilli</taxon>
        <taxon>Bacillales</taxon>
        <taxon>Bacillaceae</taxon>
        <taxon>Marinococcus</taxon>
    </lineage>
</organism>
<dbReference type="EMBL" id="FNNC01000003">
    <property type="protein sequence ID" value="SDW58655.1"/>
    <property type="molecule type" value="Genomic_DNA"/>
</dbReference>
<dbReference type="Pfam" id="PF04266">
    <property type="entry name" value="ASCH"/>
    <property type="match status" value="1"/>
</dbReference>
<dbReference type="OrthoDB" id="9807542at2"/>
<dbReference type="PANTHER" id="PTHR39203">
    <property type="entry name" value="CYTOPLASMIC PROTEIN-RELATED"/>
    <property type="match status" value="1"/>
</dbReference>
<dbReference type="PANTHER" id="PTHR39203:SF1">
    <property type="entry name" value="CYTOPLASMIC PROTEIN"/>
    <property type="match status" value="1"/>
</dbReference>
<evidence type="ECO:0000259" key="1">
    <source>
        <dbReference type="SMART" id="SM01022"/>
    </source>
</evidence>
<proteinExistence type="predicted"/>
<dbReference type="SMART" id="SM01022">
    <property type="entry name" value="ASCH"/>
    <property type="match status" value="1"/>
</dbReference>
<dbReference type="CDD" id="cd06553">
    <property type="entry name" value="ASCH_Ef3133_like"/>
    <property type="match status" value="1"/>
</dbReference>
<dbReference type="STRING" id="1122204.SAMN05421781_1851"/>
<gene>
    <name evidence="2" type="ORF">SAMN05421781_1851</name>
</gene>
<dbReference type="InterPro" id="IPR007374">
    <property type="entry name" value="ASCH_domain"/>
</dbReference>
<dbReference type="InterPro" id="IPR015947">
    <property type="entry name" value="PUA-like_sf"/>
</dbReference>
<name>A0A1H2URD5_9BACI</name>